<dbReference type="InterPro" id="IPR004399">
    <property type="entry name" value="HMP/HMP-P_kinase_dom"/>
</dbReference>
<dbReference type="GO" id="GO:0008902">
    <property type="term" value="F:hydroxymethylpyrimidine kinase activity"/>
    <property type="evidence" value="ECO:0007669"/>
    <property type="project" value="UniProtKB-EC"/>
</dbReference>
<dbReference type="EMBL" id="JBHSAP010000018">
    <property type="protein sequence ID" value="MFC4077956.1"/>
    <property type="molecule type" value="Genomic_DNA"/>
</dbReference>
<evidence type="ECO:0000256" key="7">
    <source>
        <dbReference type="ARBA" id="ARBA00019161"/>
    </source>
</evidence>
<dbReference type="InterPro" id="IPR013749">
    <property type="entry name" value="PM/HMP-P_kinase-1"/>
</dbReference>
<evidence type="ECO:0000256" key="5">
    <source>
        <dbReference type="ARBA" id="ARBA00012135"/>
    </source>
</evidence>
<evidence type="ECO:0000256" key="4">
    <source>
        <dbReference type="ARBA" id="ARBA00009879"/>
    </source>
</evidence>
<evidence type="ECO:0000256" key="3">
    <source>
        <dbReference type="ARBA" id="ARBA00004769"/>
    </source>
</evidence>
<comment type="caution">
    <text evidence="14">The sequence shown here is derived from an EMBL/GenBank/DDBJ whole genome shotgun (WGS) entry which is preliminary data.</text>
</comment>
<keyword evidence="14" id="KW-0808">Transferase</keyword>
<evidence type="ECO:0000256" key="8">
    <source>
        <dbReference type="ARBA" id="ARBA00022977"/>
    </source>
</evidence>
<evidence type="ECO:0000256" key="2">
    <source>
        <dbReference type="ARBA" id="ARBA00000565"/>
    </source>
</evidence>
<dbReference type="PANTHER" id="PTHR20858">
    <property type="entry name" value="PHOSPHOMETHYLPYRIMIDINE KINASE"/>
    <property type="match status" value="1"/>
</dbReference>
<dbReference type="Pfam" id="PF08543">
    <property type="entry name" value="Phos_pyr_kin"/>
    <property type="match status" value="1"/>
</dbReference>
<accession>A0ABV8JGT2</accession>
<comment type="pathway">
    <text evidence="9">Cofactor biosynthesis; thiamine diphosphate biosynthesis; 4-amino-2-methyl-5-diphosphomethylpyrimidine from 5-amino-1-(5-phospho-D-ribosyl)imidazole: step 2/3.</text>
</comment>
<evidence type="ECO:0000256" key="11">
    <source>
        <dbReference type="ARBA" id="ARBA00043176"/>
    </source>
</evidence>
<evidence type="ECO:0000259" key="13">
    <source>
        <dbReference type="Pfam" id="PF08543"/>
    </source>
</evidence>
<evidence type="ECO:0000256" key="9">
    <source>
        <dbReference type="ARBA" id="ARBA00037917"/>
    </source>
</evidence>
<dbReference type="GO" id="GO:0008972">
    <property type="term" value="F:phosphomethylpyrimidine kinase activity"/>
    <property type="evidence" value="ECO:0007669"/>
    <property type="project" value="UniProtKB-EC"/>
</dbReference>
<dbReference type="InterPro" id="IPR029056">
    <property type="entry name" value="Ribokinase-like"/>
</dbReference>
<keyword evidence="8" id="KW-0784">Thiamine biosynthesis</keyword>
<comment type="catalytic activity">
    <reaction evidence="2">
        <text>4-amino-2-methyl-5-(phosphooxymethyl)pyrimidine + ATP = 4-amino-2-methyl-5-(diphosphooxymethyl)pyrimidine + ADP</text>
        <dbReference type="Rhea" id="RHEA:19893"/>
        <dbReference type="ChEBI" id="CHEBI:30616"/>
        <dbReference type="ChEBI" id="CHEBI:57841"/>
        <dbReference type="ChEBI" id="CHEBI:58354"/>
        <dbReference type="ChEBI" id="CHEBI:456216"/>
        <dbReference type="EC" id="2.7.4.7"/>
    </reaction>
</comment>
<comment type="catalytic activity">
    <reaction evidence="1">
        <text>4-amino-5-hydroxymethyl-2-methylpyrimidine + ATP = 4-amino-2-methyl-5-(phosphooxymethyl)pyrimidine + ADP + H(+)</text>
        <dbReference type="Rhea" id="RHEA:23096"/>
        <dbReference type="ChEBI" id="CHEBI:15378"/>
        <dbReference type="ChEBI" id="CHEBI:16892"/>
        <dbReference type="ChEBI" id="CHEBI:30616"/>
        <dbReference type="ChEBI" id="CHEBI:58354"/>
        <dbReference type="ChEBI" id="CHEBI:456216"/>
        <dbReference type="EC" id="2.7.1.49"/>
    </reaction>
</comment>
<dbReference type="EC" id="2.7.4.7" evidence="6"/>
<evidence type="ECO:0000256" key="10">
    <source>
        <dbReference type="ARBA" id="ARBA00042102"/>
    </source>
</evidence>
<keyword evidence="15" id="KW-1185">Reference proteome</keyword>
<feature type="domain" description="Pyridoxamine kinase/Phosphomethylpyrimidine kinase" evidence="13">
    <location>
        <begin position="40"/>
        <end position="280"/>
    </location>
</feature>
<sequence>MVRPSLLAKEGAPAVTDQGSGLSHEGAKMMKHLLTIAGSDSGGGAGIQADLKVFSALGTYGMSVITAVTAQNTQQVTDVRELDPEIIEAQIQAVFGDIRVDGVKIGMVGNADAIERIADNLARFRPQPIVIDPVMVAKSGDRLLAGEAVDALVTQLLPLGTLITPNIPEAEVLLGTSITSIEEMEEAARILADRFGTEVLVKGGHLSGEPLDVLSTGRTYPGKRIETRHTHGTGCSLSSAITALIAQGHAVEDAVDHAKRYVSEAIQHAFPIGGGHSPIHHFYTWHTLSEGGTRCD</sequence>
<reference evidence="15" key="1">
    <citation type="journal article" date="2019" name="Int. J. Syst. Evol. Microbiol.">
        <title>The Global Catalogue of Microorganisms (GCM) 10K type strain sequencing project: providing services to taxonomists for standard genome sequencing and annotation.</title>
        <authorList>
            <consortium name="The Broad Institute Genomics Platform"/>
            <consortium name="The Broad Institute Genome Sequencing Center for Infectious Disease"/>
            <person name="Wu L."/>
            <person name="Ma J."/>
        </authorList>
    </citation>
    <scope>NUCLEOTIDE SEQUENCE [LARGE SCALE GENOMIC DNA]</scope>
    <source>
        <strain evidence="15">IBRC-M 10813</strain>
    </source>
</reference>
<gene>
    <name evidence="14" type="primary">thiD</name>
    <name evidence="14" type="ORF">ACFOUO_14230</name>
</gene>
<protein>
    <recommendedName>
        <fullName evidence="7">Hydroxymethylpyrimidine/phosphomethylpyrimidine kinase</fullName>
        <ecNumber evidence="5">2.7.1.49</ecNumber>
        <ecNumber evidence="6">2.7.4.7</ecNumber>
    </recommendedName>
    <alternativeName>
        <fullName evidence="10">Hydroxymethylpyrimidine kinase</fullName>
    </alternativeName>
    <alternativeName>
        <fullName evidence="11">Hydroxymethylpyrimidine phosphate kinase</fullName>
    </alternativeName>
</protein>
<feature type="region of interest" description="Disordered" evidence="12">
    <location>
        <begin position="1"/>
        <end position="21"/>
    </location>
</feature>
<dbReference type="SUPFAM" id="SSF53613">
    <property type="entry name" value="Ribokinase-like"/>
    <property type="match status" value="1"/>
</dbReference>
<evidence type="ECO:0000256" key="12">
    <source>
        <dbReference type="SAM" id="MobiDB-lite"/>
    </source>
</evidence>
<dbReference type="CDD" id="cd01169">
    <property type="entry name" value="HMPP_kinase"/>
    <property type="match status" value="1"/>
</dbReference>
<dbReference type="Proteomes" id="UP001595843">
    <property type="component" value="Unassembled WGS sequence"/>
</dbReference>
<evidence type="ECO:0000256" key="1">
    <source>
        <dbReference type="ARBA" id="ARBA00000151"/>
    </source>
</evidence>
<proteinExistence type="inferred from homology"/>
<dbReference type="NCBIfam" id="TIGR00097">
    <property type="entry name" value="HMP-P_kinase"/>
    <property type="match status" value="1"/>
</dbReference>
<name>A0ABV8JGT2_9BACL</name>
<dbReference type="PANTHER" id="PTHR20858:SF17">
    <property type="entry name" value="HYDROXYMETHYLPYRIMIDINE_PHOSPHOMETHYLPYRIMIDINE KINASE THI20-RELATED"/>
    <property type="match status" value="1"/>
</dbReference>
<dbReference type="EC" id="2.7.1.49" evidence="5"/>
<dbReference type="Gene3D" id="3.40.1190.20">
    <property type="match status" value="1"/>
</dbReference>
<organism evidence="14 15">
    <name type="scientific">Salinithrix halophila</name>
    <dbReference type="NCBI Taxonomy" id="1485204"/>
    <lineage>
        <taxon>Bacteria</taxon>
        <taxon>Bacillati</taxon>
        <taxon>Bacillota</taxon>
        <taxon>Bacilli</taxon>
        <taxon>Bacillales</taxon>
        <taxon>Thermoactinomycetaceae</taxon>
        <taxon>Salinithrix</taxon>
    </lineage>
</organism>
<keyword evidence="14" id="KW-0418">Kinase</keyword>
<evidence type="ECO:0000313" key="15">
    <source>
        <dbReference type="Proteomes" id="UP001595843"/>
    </source>
</evidence>
<evidence type="ECO:0000313" key="14">
    <source>
        <dbReference type="EMBL" id="MFC4077956.1"/>
    </source>
</evidence>
<comment type="similarity">
    <text evidence="4">Belongs to the ThiD family.</text>
</comment>
<comment type="pathway">
    <text evidence="3">Cofactor biosynthesis; thiamine diphosphate biosynthesis; 4-amino-2-methyl-5-diphosphomethylpyrimidine from 5-amino-1-(5-phospho-D-ribosyl)imidazole: step 3/3.</text>
</comment>
<evidence type="ECO:0000256" key="6">
    <source>
        <dbReference type="ARBA" id="ARBA00012963"/>
    </source>
</evidence>